<dbReference type="EC" id="2.4.1.255" evidence="1"/>
<gene>
    <name evidence="12" type="ORF">TBRA_LOCUS3537</name>
</gene>
<dbReference type="GO" id="GO:0097363">
    <property type="term" value="F:protein O-acetylglucosaminyltransferase activity"/>
    <property type="evidence" value="ECO:0007669"/>
    <property type="project" value="UniProtKB-EC"/>
</dbReference>
<evidence type="ECO:0000256" key="5">
    <source>
        <dbReference type="ARBA" id="ARBA00022824"/>
    </source>
</evidence>
<reference evidence="12 13" key="1">
    <citation type="submission" date="2020-02" db="EMBL/GenBank/DDBJ databases">
        <authorList>
            <person name="Ferguson B K."/>
        </authorList>
    </citation>
    <scope>NUCLEOTIDE SEQUENCE [LARGE SCALE GENOMIC DNA]</scope>
</reference>
<evidence type="ECO:0000256" key="10">
    <source>
        <dbReference type="ARBA" id="ARBA00049432"/>
    </source>
</evidence>
<dbReference type="AlphaFoldDB" id="A0A6H5I785"/>
<comment type="catalytic activity">
    <reaction evidence="10">
        <text>L-threonyl-[protein] + UDP-N-acetyl-alpha-D-glucosamine = 3-O-(N-acetyl-beta-D-glucosaminyl)-L-threonyl-[protein] + UDP + H(+)</text>
        <dbReference type="Rhea" id="RHEA:48908"/>
        <dbReference type="Rhea" id="RHEA-COMP:11060"/>
        <dbReference type="Rhea" id="RHEA-COMP:12252"/>
        <dbReference type="ChEBI" id="CHEBI:15378"/>
        <dbReference type="ChEBI" id="CHEBI:30013"/>
        <dbReference type="ChEBI" id="CHEBI:57705"/>
        <dbReference type="ChEBI" id="CHEBI:58223"/>
        <dbReference type="ChEBI" id="CHEBI:90840"/>
        <dbReference type="EC" id="2.4.1.255"/>
    </reaction>
</comment>
<evidence type="ECO:0000256" key="6">
    <source>
        <dbReference type="ARBA" id="ARBA00023180"/>
    </source>
</evidence>
<keyword evidence="6" id="KW-0325">Glycoprotein</keyword>
<evidence type="ECO:0000259" key="11">
    <source>
        <dbReference type="Pfam" id="PF04577"/>
    </source>
</evidence>
<dbReference type="Pfam" id="PF04577">
    <property type="entry name" value="Glyco_transf_61"/>
    <property type="match status" value="1"/>
</dbReference>
<dbReference type="EMBL" id="CADCXV010000647">
    <property type="protein sequence ID" value="CAB0031570.1"/>
    <property type="molecule type" value="Genomic_DNA"/>
</dbReference>
<dbReference type="Proteomes" id="UP000479190">
    <property type="component" value="Unassembled WGS sequence"/>
</dbReference>
<dbReference type="PANTHER" id="PTHR20961:SF148">
    <property type="entry name" value="EGF DOMAIN-SPECIFIC O-LINKED N-ACETYLGLUCOSAMINE TRANSFERASE"/>
    <property type="match status" value="1"/>
</dbReference>
<dbReference type="InterPro" id="IPR007657">
    <property type="entry name" value="Glycosyltransferase_61"/>
</dbReference>
<keyword evidence="5" id="KW-0256">Endoplasmic reticulum</keyword>
<evidence type="ECO:0000256" key="2">
    <source>
        <dbReference type="ARBA" id="ARBA00022676"/>
    </source>
</evidence>
<evidence type="ECO:0000256" key="4">
    <source>
        <dbReference type="ARBA" id="ARBA00022729"/>
    </source>
</evidence>
<keyword evidence="3" id="KW-0808">Transferase</keyword>
<keyword evidence="13" id="KW-1185">Reference proteome</keyword>
<sequence length="615" mass="70801">MLLELWPGARAKAKAFYVRAHTYSTADSYILFDKLMILPDIASIYQVYARRCVQRAAGCMDSRGATGVGVSDPCEDAKHFSWTRGVELNRYISKMIHTYSIKTTSWSENEREASGKQARSLTGKYVSKEAFVLIVMLQKSHKTINEKFIMFRNHSALQKMITTRGKNVRLCPFNFLGLIVITFPVILDDFPYQLIRSLSKCTHTTAAEKKIQPQLSLGALKNDLNVSQSIFFFGLHPESPLIDKRPIFTLVIPKKLLLDFDTPSLAAQEHIRYEQIKKCKPTRIHGTPSIMYEKISVFSGTSKSLRIAQSITMYFIIRLDKDKLNANADHISPLQSWGPELRNFRKLARKPIPSGDCDVVIEKPTYILKIDAAVNMYHHFCDFFNLYASLHVNLTHPNAFNTDNNIMIWESFNYRSSFQDTFQAFTNNPLWDLRTFKGETVCFKNVVFPLLPRMIFGLFYNTPLIYGCENSGLFAAFSDFILYRLQVPLHERKNTKIRVTLLSRETQYRNILNEDALVEALKAKPEYDVQRVVYNKNIPFKKQLEITRNSDIFIGMHGAGLTHFLFLPEWAAGFELYNCEDASCYKDLARLKGIKYITWQDKSKLTEVDPVTKNF</sequence>
<name>A0A6H5I785_9HYME</name>
<proteinExistence type="predicted"/>
<keyword evidence="2" id="KW-0328">Glycosyltransferase</keyword>
<feature type="domain" description="Glycosyltransferase 61 catalytic" evidence="11">
    <location>
        <begin position="463"/>
        <end position="570"/>
    </location>
</feature>
<evidence type="ECO:0000256" key="7">
    <source>
        <dbReference type="ARBA" id="ARBA00040944"/>
    </source>
</evidence>
<accession>A0A6H5I785</accession>
<evidence type="ECO:0000256" key="8">
    <source>
        <dbReference type="ARBA" id="ARBA00042574"/>
    </source>
</evidence>
<comment type="catalytic activity">
    <reaction evidence="9">
        <text>L-seryl-[protein] + UDP-N-acetyl-alpha-D-glucosamine = 3-O-(N-acetyl-beta-D-glucosaminyl)-L-seryl-[protein] + UDP + H(+)</text>
        <dbReference type="Rhea" id="RHEA:48904"/>
        <dbReference type="Rhea" id="RHEA-COMP:9863"/>
        <dbReference type="Rhea" id="RHEA-COMP:12251"/>
        <dbReference type="ChEBI" id="CHEBI:15378"/>
        <dbReference type="ChEBI" id="CHEBI:29999"/>
        <dbReference type="ChEBI" id="CHEBI:57705"/>
        <dbReference type="ChEBI" id="CHEBI:58223"/>
        <dbReference type="ChEBI" id="CHEBI:90838"/>
        <dbReference type="EC" id="2.4.1.255"/>
    </reaction>
</comment>
<evidence type="ECO:0000256" key="1">
    <source>
        <dbReference type="ARBA" id="ARBA00011970"/>
    </source>
</evidence>
<protein>
    <recommendedName>
        <fullName evidence="7">EGF domain-specific O-linked N-acetylglucosamine transferase</fullName>
        <ecNumber evidence="1">2.4.1.255</ecNumber>
    </recommendedName>
    <alternativeName>
        <fullName evidence="8">Extracellular O-linked N-acetylglucosamine transferase</fullName>
    </alternativeName>
</protein>
<evidence type="ECO:0000256" key="9">
    <source>
        <dbReference type="ARBA" id="ARBA00048317"/>
    </source>
</evidence>
<evidence type="ECO:0000313" key="12">
    <source>
        <dbReference type="EMBL" id="CAB0031570.1"/>
    </source>
</evidence>
<dbReference type="PANTHER" id="PTHR20961">
    <property type="entry name" value="GLYCOSYLTRANSFERASE"/>
    <property type="match status" value="1"/>
</dbReference>
<dbReference type="InterPro" id="IPR049625">
    <property type="entry name" value="Glyco_transf_61_cat"/>
</dbReference>
<keyword evidence="4" id="KW-0732">Signal</keyword>
<dbReference type="GO" id="GO:0005788">
    <property type="term" value="C:endoplasmic reticulum lumen"/>
    <property type="evidence" value="ECO:0007669"/>
    <property type="project" value="TreeGrafter"/>
</dbReference>
<dbReference type="OrthoDB" id="529273at2759"/>
<organism evidence="12 13">
    <name type="scientific">Trichogramma brassicae</name>
    <dbReference type="NCBI Taxonomy" id="86971"/>
    <lineage>
        <taxon>Eukaryota</taxon>
        <taxon>Metazoa</taxon>
        <taxon>Ecdysozoa</taxon>
        <taxon>Arthropoda</taxon>
        <taxon>Hexapoda</taxon>
        <taxon>Insecta</taxon>
        <taxon>Pterygota</taxon>
        <taxon>Neoptera</taxon>
        <taxon>Endopterygota</taxon>
        <taxon>Hymenoptera</taxon>
        <taxon>Apocrita</taxon>
        <taxon>Proctotrupomorpha</taxon>
        <taxon>Chalcidoidea</taxon>
        <taxon>Trichogrammatidae</taxon>
        <taxon>Trichogramma</taxon>
    </lineage>
</organism>
<evidence type="ECO:0000313" key="13">
    <source>
        <dbReference type="Proteomes" id="UP000479190"/>
    </source>
</evidence>
<evidence type="ECO:0000256" key="3">
    <source>
        <dbReference type="ARBA" id="ARBA00022679"/>
    </source>
</evidence>